<sequence length="1455" mass="163046">MQYSNTASGRGVQGLPVYGQPMQYSQYGAQPQQYTGMPALSQSQQRSQSSYARFGSQSIQGQGQQQMVPYGGNSQQMQLQQSVQPHRMNTLSGPVNPPTYYPDLTASQMVSQGQQMQQQGQLIQHQSAQNGQGQMVQQQAQQQVQQQQSNQQQVATQNAAQNQAQTDEPMSKEDRELFKPLQEARAAVEGMLREDEMAIPTMDGLLSTINHSTVYDQPLEGQAEPFRLVKRMNLPDQLFAEVKSRNTTAQQGLFAEISRAWFIVDGIVLVWDYTKENALQNIPHEAGDRVQTIGLVKADKSTFSADIDYLLVIAGSAKIDIIGIGYNPSNGSIDVVYTGISVPAPSNTTFSQIVGTPVKSRILLLGNGCIHELMYKSKGTLVSRLKMEGRHVKNWTAALEYWRHLVPVFSFKYESDIVQLALDEERSILYALTKSSKIMSFSLETEDNLTSIQTIENPVGMANTAIGGYAPSFQNNVSVVSLSVIPRKESGTYRLMAILSSGARIWFKPQYSYGGVNRNITFGHARSGPMTSGGYQSGNQMPSPVLQGPLIRGKYINGVFVSTHLSENKEVQLFFSTVNTVRALNFYAEKNQNPSTSYSEIFQVKVQSRDVSDIVEDPTFWRGDHEKSSTFRRMEDSLGTLLHELVTEITVPHARRFVVLSVDGLQIFEKSRPIDVLERMYAQGQMSDLLVAYARIFDNRPAQFAAIAMAIASQVNSDSPTAALRVTDYNPSTAAQFALHHLVQFTEQVSRQQMLYGVSLDKASSPKIKMDAMNLQISRLLRPIWRSYITYRDPQTGTQSSEISKANLYAIRERLEALNSLLVHRSDIFNASDASFGGSAGAMTVAQSGNKDPYSMPRLLVQQTTEAIAFIILLIEFNLEMTVARCEPDLQGALLNLRYCDLITQKGGREIAKKLVTSLINHQIGQQLSIESISEKLQERCGSFCRPEDVILYKAIENVRRAKESRAKSDRDVYLSEALELFVKAANALSAEKVEQFSKDFQALRYPLGCVQLPLEAAEKSDPQHLAYGYYLDGQSESDPRRSAYDSRRTYYSMITSALEAFDDLVEQVHSSGRDVQGTMEERTRTEAYDYALSANDELFLMTLYDWYLETGKSDQLLELENNQQVESYLRHRGIKAGDPRLLWKFYARRNRHYMAAEALRDLALNQDVDLPLNERVEYLAIALMHAKSSAIQPEERAPVDFVSDLEDLADVANVQMDIWQAIANAGDSQGMDAEVRISKVQGLEKGLLTVQELYDDYAVPLQLYESMLSLIKLSGVRDDEVTKDVWKALFDKAATAASNLPARDQYQPYRNLLVNLGQSLYPSESAFPATFVITLLLETGLTLDQAPVGWAAQACRDGRIPWRLVWETVNDLRQGQPPFHELKAEQYLDEQIAFLLPKWIEEAISGRDSDGGYFPAVDVDAFLSSWLLETKRGAGRAEIRETFENARSEIRRSF</sequence>
<keyword evidence="2" id="KW-1185">Reference proteome</keyword>
<dbReference type="Proteomes" id="UP001230649">
    <property type="component" value="Unassembled WGS sequence"/>
</dbReference>
<reference evidence="1" key="1">
    <citation type="submission" date="2023-04" db="EMBL/GenBank/DDBJ databases">
        <title>Draft Genome sequencing of Naganishia species isolated from polar environments using Oxford Nanopore Technology.</title>
        <authorList>
            <person name="Leo P."/>
            <person name="Venkateswaran K."/>
        </authorList>
    </citation>
    <scope>NUCLEOTIDE SEQUENCE</scope>
    <source>
        <strain evidence="1">MNA-CCFEE 5262</strain>
    </source>
</reference>
<protein>
    <submittedName>
        <fullName evidence="1">Uncharacterized protein</fullName>
    </submittedName>
</protein>
<evidence type="ECO:0000313" key="2">
    <source>
        <dbReference type="Proteomes" id="UP001230649"/>
    </source>
</evidence>
<accession>A0ACC2WT51</accession>
<dbReference type="EMBL" id="JASBWS010000007">
    <property type="protein sequence ID" value="KAJ9114817.1"/>
    <property type="molecule type" value="Genomic_DNA"/>
</dbReference>
<name>A0ACC2WT51_9TREE</name>
<gene>
    <name evidence="1" type="ORF">QFC20_001187</name>
</gene>
<organism evidence="1 2">
    <name type="scientific">Naganishia adeliensis</name>
    <dbReference type="NCBI Taxonomy" id="92952"/>
    <lineage>
        <taxon>Eukaryota</taxon>
        <taxon>Fungi</taxon>
        <taxon>Dikarya</taxon>
        <taxon>Basidiomycota</taxon>
        <taxon>Agaricomycotina</taxon>
        <taxon>Tremellomycetes</taxon>
        <taxon>Filobasidiales</taxon>
        <taxon>Filobasidiaceae</taxon>
        <taxon>Naganishia</taxon>
    </lineage>
</organism>
<proteinExistence type="predicted"/>
<comment type="caution">
    <text evidence="1">The sequence shown here is derived from an EMBL/GenBank/DDBJ whole genome shotgun (WGS) entry which is preliminary data.</text>
</comment>
<evidence type="ECO:0000313" key="1">
    <source>
        <dbReference type="EMBL" id="KAJ9114817.1"/>
    </source>
</evidence>